<feature type="compositionally biased region" description="Basic residues" evidence="2">
    <location>
        <begin position="454"/>
        <end position="464"/>
    </location>
</feature>
<feature type="compositionally biased region" description="Low complexity" evidence="2">
    <location>
        <begin position="123"/>
        <end position="132"/>
    </location>
</feature>
<evidence type="ECO:0000313" key="4">
    <source>
        <dbReference type="Proteomes" id="UP000276133"/>
    </source>
</evidence>
<feature type="region of interest" description="Disordered" evidence="2">
    <location>
        <begin position="102"/>
        <end position="132"/>
    </location>
</feature>
<evidence type="ECO:0000313" key="3">
    <source>
        <dbReference type="EMBL" id="RNA26167.1"/>
    </source>
</evidence>
<keyword evidence="4" id="KW-1185">Reference proteome</keyword>
<organism evidence="3 4">
    <name type="scientific">Brachionus plicatilis</name>
    <name type="common">Marine rotifer</name>
    <name type="synonym">Brachionus muelleri</name>
    <dbReference type="NCBI Taxonomy" id="10195"/>
    <lineage>
        <taxon>Eukaryota</taxon>
        <taxon>Metazoa</taxon>
        <taxon>Spiralia</taxon>
        <taxon>Gnathifera</taxon>
        <taxon>Rotifera</taxon>
        <taxon>Eurotatoria</taxon>
        <taxon>Monogononta</taxon>
        <taxon>Pseudotrocha</taxon>
        <taxon>Ploima</taxon>
        <taxon>Brachionidae</taxon>
        <taxon>Brachionus</taxon>
    </lineage>
</organism>
<protein>
    <submittedName>
        <fullName evidence="3">Uncharacterized protein</fullName>
    </submittedName>
</protein>
<feature type="compositionally biased region" description="Polar residues" evidence="2">
    <location>
        <begin position="102"/>
        <end position="122"/>
    </location>
</feature>
<reference evidence="3 4" key="1">
    <citation type="journal article" date="2018" name="Sci. Rep.">
        <title>Genomic signatures of local adaptation to the degree of environmental predictability in rotifers.</title>
        <authorList>
            <person name="Franch-Gras L."/>
            <person name="Hahn C."/>
            <person name="Garcia-Roger E.M."/>
            <person name="Carmona M.J."/>
            <person name="Serra M."/>
            <person name="Gomez A."/>
        </authorList>
    </citation>
    <scope>NUCLEOTIDE SEQUENCE [LARGE SCALE GENOMIC DNA]</scope>
    <source>
        <strain evidence="3">HYR1</strain>
    </source>
</reference>
<feature type="compositionally biased region" description="Polar residues" evidence="2">
    <location>
        <begin position="441"/>
        <end position="453"/>
    </location>
</feature>
<dbReference type="EMBL" id="REGN01002786">
    <property type="protein sequence ID" value="RNA26167.1"/>
    <property type="molecule type" value="Genomic_DNA"/>
</dbReference>
<comment type="caution">
    <text evidence="3">The sequence shown here is derived from an EMBL/GenBank/DDBJ whole genome shotgun (WGS) entry which is preliminary data.</text>
</comment>
<feature type="region of interest" description="Disordered" evidence="2">
    <location>
        <begin position="303"/>
        <end position="360"/>
    </location>
</feature>
<evidence type="ECO:0000256" key="1">
    <source>
        <dbReference type="SAM" id="Coils"/>
    </source>
</evidence>
<accession>A0A3M7RS72</accession>
<keyword evidence="1" id="KW-0175">Coiled coil</keyword>
<feature type="compositionally biased region" description="Polar residues" evidence="2">
    <location>
        <begin position="159"/>
        <end position="170"/>
    </location>
</feature>
<dbReference type="Proteomes" id="UP000276133">
    <property type="component" value="Unassembled WGS sequence"/>
</dbReference>
<gene>
    <name evidence="3" type="ORF">BpHYR1_031391</name>
</gene>
<feature type="compositionally biased region" description="Low complexity" evidence="2">
    <location>
        <begin position="303"/>
        <end position="318"/>
    </location>
</feature>
<feature type="region of interest" description="Disordered" evidence="2">
    <location>
        <begin position="147"/>
        <end position="176"/>
    </location>
</feature>
<name>A0A3M7RS72_BRAPC</name>
<evidence type="ECO:0000256" key="2">
    <source>
        <dbReference type="SAM" id="MobiDB-lite"/>
    </source>
</evidence>
<feature type="non-terminal residue" evidence="3">
    <location>
        <position position="1"/>
    </location>
</feature>
<proteinExistence type="predicted"/>
<feature type="coiled-coil region" evidence="1">
    <location>
        <begin position="236"/>
        <end position="263"/>
    </location>
</feature>
<feature type="region of interest" description="Disordered" evidence="2">
    <location>
        <begin position="441"/>
        <end position="464"/>
    </location>
</feature>
<dbReference type="AlphaFoldDB" id="A0A3M7RS72"/>
<sequence length="464" mass="54539">RNPELITSRNIQFNEPVEKPLHSALNRFSNYLVNSNLFDTTNRNISSYKNWHREDFNTSYRFLKYILDNKPNIGRKGIPSNKIIEDLSKILHKAESNFVFSNISTPNFTNTSQSNDTNLTSDNSQSSNVQNQSQNLIVNDTVIQQTNENNIDPNDNHTVDNQTENTPNADKSTHDGYESLENDIKLLKFHLTNGTTPNQLVYSNFPLPFLHHNDNFVTKYNDLISSFQTNAMDLSISCLEENIKDLKNNIIELKSHLSDFDNLDSMLKLTEKNLIKELKKQFDSAHEKALRIIARPYTDRLRSTSNTRLSSSSQNYSKSRQHSHSRNYSRSRQHSQSRNYSRSRQHSHSRQNSHPHWINYSNSKPNFESYYNHNRPQESFYSKSFNNLNYGNSNQFSMRKRFSNRFNINYQQQNSNHRRFNSYEIHSNNNTNIDSRVKRQSQQTQMRAESTQNFRKKHSLPIRY</sequence>
<feature type="compositionally biased region" description="Basic residues" evidence="2">
    <location>
        <begin position="319"/>
        <end position="353"/>
    </location>
</feature>